<name>A0AAV1S4N6_9ROSI</name>
<protein>
    <submittedName>
        <fullName evidence="1">Uncharacterized protein</fullName>
    </submittedName>
</protein>
<comment type="caution">
    <text evidence="1">The sequence shown here is derived from an EMBL/GenBank/DDBJ whole genome shotgun (WGS) entry which is preliminary data.</text>
</comment>
<proteinExistence type="predicted"/>
<reference evidence="1 2" key="1">
    <citation type="submission" date="2024-01" db="EMBL/GenBank/DDBJ databases">
        <authorList>
            <person name="Waweru B."/>
        </authorList>
    </citation>
    <scope>NUCLEOTIDE SEQUENCE [LARGE SCALE GENOMIC DNA]</scope>
</reference>
<evidence type="ECO:0000313" key="1">
    <source>
        <dbReference type="EMBL" id="CAK7346389.1"/>
    </source>
</evidence>
<organism evidence="1 2">
    <name type="scientific">Dovyalis caffra</name>
    <dbReference type="NCBI Taxonomy" id="77055"/>
    <lineage>
        <taxon>Eukaryota</taxon>
        <taxon>Viridiplantae</taxon>
        <taxon>Streptophyta</taxon>
        <taxon>Embryophyta</taxon>
        <taxon>Tracheophyta</taxon>
        <taxon>Spermatophyta</taxon>
        <taxon>Magnoliopsida</taxon>
        <taxon>eudicotyledons</taxon>
        <taxon>Gunneridae</taxon>
        <taxon>Pentapetalae</taxon>
        <taxon>rosids</taxon>
        <taxon>fabids</taxon>
        <taxon>Malpighiales</taxon>
        <taxon>Salicaceae</taxon>
        <taxon>Flacourtieae</taxon>
        <taxon>Dovyalis</taxon>
    </lineage>
</organism>
<keyword evidence="2" id="KW-1185">Reference proteome</keyword>
<sequence>MQLLPSLETVAVRRQTKGYLNTGDKFIEGWMVGSPFSLMDWGENVSARMTRLEDYSYIPVSTGLNLLTVKCPKLCFLWWASSRCLSRAPDVGMVGAKAMGQEPMRINITTEAQAVVKAGNPWLCFSEWSTIS</sequence>
<evidence type="ECO:0000313" key="2">
    <source>
        <dbReference type="Proteomes" id="UP001314170"/>
    </source>
</evidence>
<dbReference type="Proteomes" id="UP001314170">
    <property type="component" value="Unassembled WGS sequence"/>
</dbReference>
<dbReference type="AlphaFoldDB" id="A0AAV1S4N6"/>
<gene>
    <name evidence="1" type="ORF">DCAF_LOCUS19065</name>
</gene>
<dbReference type="EMBL" id="CAWUPB010001173">
    <property type="protein sequence ID" value="CAK7346389.1"/>
    <property type="molecule type" value="Genomic_DNA"/>
</dbReference>
<accession>A0AAV1S4N6</accession>